<dbReference type="Proteomes" id="UP000617340">
    <property type="component" value="Unassembled WGS sequence"/>
</dbReference>
<gene>
    <name evidence="2" type="ORF">HZH68_003303</name>
</gene>
<evidence type="ECO:0000313" key="2">
    <source>
        <dbReference type="EMBL" id="KAF7414814.1"/>
    </source>
</evidence>
<dbReference type="EMBL" id="JACSDZ010000002">
    <property type="protein sequence ID" value="KAF7414814.1"/>
    <property type="molecule type" value="Genomic_DNA"/>
</dbReference>
<reference evidence="2" key="1">
    <citation type="journal article" date="2020" name="G3 (Bethesda)">
        <title>High-Quality Assemblies for Three Invasive Social Wasps from the &lt;i&gt;Vespula&lt;/i&gt; Genus.</title>
        <authorList>
            <person name="Harrop T.W.R."/>
            <person name="Guhlin J."/>
            <person name="McLaughlin G.M."/>
            <person name="Permina E."/>
            <person name="Stockwell P."/>
            <person name="Gilligan J."/>
            <person name="Le Lec M.F."/>
            <person name="Gruber M.A.M."/>
            <person name="Quinn O."/>
            <person name="Lovegrove M."/>
            <person name="Duncan E.J."/>
            <person name="Remnant E.J."/>
            <person name="Van Eeckhoven J."/>
            <person name="Graham B."/>
            <person name="Knapp R.A."/>
            <person name="Langford K.W."/>
            <person name="Kronenberg Z."/>
            <person name="Press M.O."/>
            <person name="Eacker S.M."/>
            <person name="Wilson-Rankin E.E."/>
            <person name="Purcell J."/>
            <person name="Lester P.J."/>
            <person name="Dearden P.K."/>
        </authorList>
    </citation>
    <scope>NUCLEOTIDE SEQUENCE</scope>
    <source>
        <strain evidence="2">Linc-1</strain>
    </source>
</reference>
<accession>A0A834NNW2</accession>
<comment type="caution">
    <text evidence="2">The sequence shown here is derived from an EMBL/GenBank/DDBJ whole genome shotgun (WGS) entry which is preliminary data.</text>
</comment>
<keyword evidence="3" id="KW-1185">Reference proteome</keyword>
<organism evidence="2 3">
    <name type="scientific">Vespula germanica</name>
    <name type="common">German yellow jacket</name>
    <name type="synonym">Paravespula germanica</name>
    <dbReference type="NCBI Taxonomy" id="30212"/>
    <lineage>
        <taxon>Eukaryota</taxon>
        <taxon>Metazoa</taxon>
        <taxon>Ecdysozoa</taxon>
        <taxon>Arthropoda</taxon>
        <taxon>Hexapoda</taxon>
        <taxon>Insecta</taxon>
        <taxon>Pterygota</taxon>
        <taxon>Neoptera</taxon>
        <taxon>Endopterygota</taxon>
        <taxon>Hymenoptera</taxon>
        <taxon>Apocrita</taxon>
        <taxon>Aculeata</taxon>
        <taxon>Vespoidea</taxon>
        <taxon>Vespidae</taxon>
        <taxon>Vespinae</taxon>
        <taxon>Vespula</taxon>
    </lineage>
</organism>
<sequence>MEYREKSRPSQEMLEDAGWYLKKITKIVSHDQKQRDEIAMENRTIFLKLTLQTLQVRTERNKNDEKPTSSLEEQDYSR</sequence>
<protein>
    <submittedName>
        <fullName evidence="2">Uncharacterized protein</fullName>
    </submittedName>
</protein>
<dbReference type="AlphaFoldDB" id="A0A834NNW2"/>
<proteinExistence type="predicted"/>
<feature type="compositionally biased region" description="Basic and acidic residues" evidence="1">
    <location>
        <begin position="57"/>
        <end position="67"/>
    </location>
</feature>
<evidence type="ECO:0000313" key="3">
    <source>
        <dbReference type="Proteomes" id="UP000617340"/>
    </source>
</evidence>
<feature type="region of interest" description="Disordered" evidence="1">
    <location>
        <begin position="56"/>
        <end position="78"/>
    </location>
</feature>
<name>A0A834NNW2_VESGE</name>
<evidence type="ECO:0000256" key="1">
    <source>
        <dbReference type="SAM" id="MobiDB-lite"/>
    </source>
</evidence>